<gene>
    <name evidence="1" type="ORF">METZ01_LOCUS203755</name>
</gene>
<feature type="non-terminal residue" evidence="1">
    <location>
        <position position="200"/>
    </location>
</feature>
<dbReference type="EMBL" id="UINC01044868">
    <property type="protein sequence ID" value="SVB50901.1"/>
    <property type="molecule type" value="Genomic_DNA"/>
</dbReference>
<name>A0A382ELR2_9ZZZZ</name>
<sequence length="200" mass="22876">MSYLIPDNIKSRIRYNEDWYAKSNFSKLGTVQSPIGPRDFILMRAVYTNTGIIAASNVIPLDTAIEEKHRIQLAEAVNSMGILSGNVTLEYDFLRCEAGSHDTVYLDRERKFYNDSVVINDGKMYKNTVSPDGDPDEVFWANVISSNEDIEEFRVFSKRFTYEIANISPARDEIEVKLRSGLKGNTFYQNSFDNFKTGHE</sequence>
<dbReference type="AlphaFoldDB" id="A0A382ELR2"/>
<organism evidence="1">
    <name type="scientific">marine metagenome</name>
    <dbReference type="NCBI Taxonomy" id="408172"/>
    <lineage>
        <taxon>unclassified sequences</taxon>
        <taxon>metagenomes</taxon>
        <taxon>ecological metagenomes</taxon>
    </lineage>
</organism>
<proteinExistence type="predicted"/>
<evidence type="ECO:0000313" key="1">
    <source>
        <dbReference type="EMBL" id="SVB50901.1"/>
    </source>
</evidence>
<protein>
    <submittedName>
        <fullName evidence="1">Uncharacterized protein</fullName>
    </submittedName>
</protein>
<accession>A0A382ELR2</accession>
<reference evidence="1" key="1">
    <citation type="submission" date="2018-05" db="EMBL/GenBank/DDBJ databases">
        <authorList>
            <person name="Lanie J.A."/>
            <person name="Ng W.-L."/>
            <person name="Kazmierczak K.M."/>
            <person name="Andrzejewski T.M."/>
            <person name="Davidsen T.M."/>
            <person name="Wayne K.J."/>
            <person name="Tettelin H."/>
            <person name="Glass J.I."/>
            <person name="Rusch D."/>
            <person name="Podicherti R."/>
            <person name="Tsui H.-C.T."/>
            <person name="Winkler M.E."/>
        </authorList>
    </citation>
    <scope>NUCLEOTIDE SEQUENCE</scope>
</reference>